<reference evidence="1" key="2">
    <citation type="journal article" date="2015" name="Data Brief">
        <title>Shoot transcriptome of the giant reed, Arundo donax.</title>
        <authorList>
            <person name="Barrero R.A."/>
            <person name="Guerrero F.D."/>
            <person name="Moolhuijzen P."/>
            <person name="Goolsby J.A."/>
            <person name="Tidwell J."/>
            <person name="Bellgard S.E."/>
            <person name="Bellgard M.I."/>
        </authorList>
    </citation>
    <scope>NUCLEOTIDE SEQUENCE</scope>
    <source>
        <tissue evidence="1">Shoot tissue taken approximately 20 cm above the soil surface</tissue>
    </source>
</reference>
<proteinExistence type="predicted"/>
<evidence type="ECO:0000313" key="1">
    <source>
        <dbReference type="EMBL" id="JAE16275.1"/>
    </source>
</evidence>
<sequence length="9" mass="1067">MYGTAQLFH</sequence>
<dbReference type="EMBL" id="GBRH01181621">
    <property type="protein sequence ID" value="JAE16275.1"/>
    <property type="molecule type" value="Transcribed_RNA"/>
</dbReference>
<name>A0A0A9FTS8_ARUDO</name>
<organism evidence="1">
    <name type="scientific">Arundo donax</name>
    <name type="common">Giant reed</name>
    <name type="synonym">Donax arundinaceus</name>
    <dbReference type="NCBI Taxonomy" id="35708"/>
    <lineage>
        <taxon>Eukaryota</taxon>
        <taxon>Viridiplantae</taxon>
        <taxon>Streptophyta</taxon>
        <taxon>Embryophyta</taxon>
        <taxon>Tracheophyta</taxon>
        <taxon>Spermatophyta</taxon>
        <taxon>Magnoliopsida</taxon>
        <taxon>Liliopsida</taxon>
        <taxon>Poales</taxon>
        <taxon>Poaceae</taxon>
        <taxon>PACMAD clade</taxon>
        <taxon>Arundinoideae</taxon>
        <taxon>Arundineae</taxon>
        <taxon>Arundo</taxon>
    </lineage>
</organism>
<accession>A0A0A9FTS8</accession>
<reference evidence="1" key="1">
    <citation type="submission" date="2014-09" db="EMBL/GenBank/DDBJ databases">
        <authorList>
            <person name="Magalhaes I.L.F."/>
            <person name="Oliveira U."/>
            <person name="Santos F.R."/>
            <person name="Vidigal T.H.D.A."/>
            <person name="Brescovit A.D."/>
            <person name="Santos A.J."/>
        </authorList>
    </citation>
    <scope>NUCLEOTIDE SEQUENCE</scope>
    <source>
        <tissue evidence="1">Shoot tissue taken approximately 20 cm above the soil surface</tissue>
    </source>
</reference>
<protein>
    <submittedName>
        <fullName evidence="1">Uncharacterized protein</fullName>
    </submittedName>
</protein>